<evidence type="ECO:0000256" key="9">
    <source>
        <dbReference type="PROSITE-ProRule" id="PRU00042"/>
    </source>
</evidence>
<feature type="compositionally biased region" description="Acidic residues" evidence="10">
    <location>
        <begin position="567"/>
        <end position="606"/>
    </location>
</feature>
<keyword evidence="5" id="KW-0862">Zinc</keyword>
<proteinExistence type="predicted"/>
<dbReference type="Gene3D" id="3.30.160.60">
    <property type="entry name" value="Classic Zinc Finger"/>
    <property type="match status" value="2"/>
</dbReference>
<feature type="compositionally biased region" description="Basic and acidic residues" evidence="10">
    <location>
        <begin position="801"/>
        <end position="811"/>
    </location>
</feature>
<feature type="compositionally biased region" description="Low complexity" evidence="10">
    <location>
        <begin position="344"/>
        <end position="355"/>
    </location>
</feature>
<keyword evidence="13" id="KW-1185">Reference proteome</keyword>
<keyword evidence="7" id="KW-0804">Transcription</keyword>
<evidence type="ECO:0000256" key="4">
    <source>
        <dbReference type="ARBA" id="ARBA00022771"/>
    </source>
</evidence>
<dbReference type="PANTHER" id="PTHR24399:SF70">
    <property type="entry name" value="C2H2-TYPE DOMAIN-CONTAINING PROTEIN"/>
    <property type="match status" value="1"/>
</dbReference>
<feature type="compositionally biased region" description="Low complexity" evidence="10">
    <location>
        <begin position="723"/>
        <end position="737"/>
    </location>
</feature>
<feature type="region of interest" description="Disordered" evidence="10">
    <location>
        <begin position="531"/>
        <end position="843"/>
    </location>
</feature>
<dbReference type="PROSITE" id="PS00028">
    <property type="entry name" value="ZINC_FINGER_C2H2_1"/>
    <property type="match status" value="2"/>
</dbReference>
<dbReference type="GO" id="GO:0005654">
    <property type="term" value="C:nucleoplasm"/>
    <property type="evidence" value="ECO:0007669"/>
    <property type="project" value="TreeGrafter"/>
</dbReference>
<evidence type="ECO:0000256" key="5">
    <source>
        <dbReference type="ARBA" id="ARBA00022833"/>
    </source>
</evidence>
<dbReference type="Proteomes" id="UP000738325">
    <property type="component" value="Unassembled WGS sequence"/>
</dbReference>
<feature type="domain" description="C2H2-type" evidence="11">
    <location>
        <begin position="480"/>
        <end position="507"/>
    </location>
</feature>
<evidence type="ECO:0000256" key="7">
    <source>
        <dbReference type="ARBA" id="ARBA00023163"/>
    </source>
</evidence>
<feature type="region of interest" description="Disordered" evidence="10">
    <location>
        <begin position="222"/>
        <end position="247"/>
    </location>
</feature>
<dbReference type="OrthoDB" id="8117402at2759"/>
<feature type="compositionally biased region" description="Basic and acidic residues" evidence="10">
    <location>
        <begin position="330"/>
        <end position="343"/>
    </location>
</feature>
<protein>
    <recommendedName>
        <fullName evidence="11">C2H2-type domain-containing protein</fullName>
    </recommendedName>
</protein>
<dbReference type="SMART" id="SM00355">
    <property type="entry name" value="ZnF_C2H2"/>
    <property type="match status" value="3"/>
</dbReference>
<sequence>MARQPLQSLDQHQQHQPHLLQDQQKPRAVVQDDAAAAAKPITVLLSRFSRDCTASVMFCLRDPNPSTLAPWNSIYIPKHYRVPIPGQRQSSPGDCDLVLKIYPRLALTSADADSFRYQDLISPCDRCKAKKRDTFQVVGPDPAVPSPQRLFFINNEIRFFFKICCPPSHHTAADENYGYILTFELHHGKRVLMSETVQHAGPGMVPEPVELESLQIMTRPIKRKVSSSSSSVDSSETYEDMPDVNNMPRKRSMVMSLANLISDASSAPGGKTDSSFTTAAAVVDPSSPTTAVVPLSPQSYQQERNEATMRSRVRSPPYDDHTPSSWAYTKESRSGSERSEEAQAAKTAPPTTVAKQPKKRQEPHELSELGIGQRASANLHAAYVNGQLRERFSKAGLPTDGLAGVTESNGKVKNPAKTKPSHACQEPGCDKSFSRLFNLRSHMRTHSKARPFVCSSCNFAFSRRHDRDRHAKKHLSEKPYKCIVCEATFVRQDALVRHLRMDGVQNQCMAAMEQRSMLLSGENAGGYMMAAKQQAHDEQQQEDRRGTDEKSNGTSDRRRDSSKESADQEDGNSDNDDDDDDQDLGEGGDDDYDEESAEPEEPEEIEAQAVKEVSELSGRSAAARPQDAAAAATEDGAIRPGTVKSLPHVERPIQASVVSRAPSPHQERNGAHDAGIKEKTGGKQQPYGGATPRFEKGPSHTEHYGDDQFGPMHAPPHPRSFYPSPSRTHSRSHSQSQPYAVGPEYHGHAAYHDSAYPPPPPPPPLGYHSKYPAPGPSGHPYRDMPLNYGYPGASSSTSMPRYHDRAAHDARGYPGYSEHTYGPHFERPGEVTGPQPWIPASGSEVQGDLSELESDKSICDAAMGLLRIRSSQW</sequence>
<reference evidence="12" key="1">
    <citation type="journal article" date="2020" name="Fungal Divers.">
        <title>Resolving the Mortierellaceae phylogeny through synthesis of multi-gene phylogenetics and phylogenomics.</title>
        <authorList>
            <person name="Vandepol N."/>
            <person name="Liber J."/>
            <person name="Desiro A."/>
            <person name="Na H."/>
            <person name="Kennedy M."/>
            <person name="Barry K."/>
            <person name="Grigoriev I.V."/>
            <person name="Miller A.N."/>
            <person name="O'Donnell K."/>
            <person name="Stajich J.E."/>
            <person name="Bonito G."/>
        </authorList>
    </citation>
    <scope>NUCLEOTIDE SEQUENCE</scope>
    <source>
        <strain evidence="12">REB-010B</strain>
    </source>
</reference>
<evidence type="ECO:0000256" key="2">
    <source>
        <dbReference type="ARBA" id="ARBA00022723"/>
    </source>
</evidence>
<dbReference type="AlphaFoldDB" id="A0A9P6R993"/>
<comment type="caution">
    <text evidence="12">The sequence shown here is derived from an EMBL/GenBank/DDBJ whole genome shotgun (WGS) entry which is preliminary data.</text>
</comment>
<dbReference type="GO" id="GO:0000978">
    <property type="term" value="F:RNA polymerase II cis-regulatory region sequence-specific DNA binding"/>
    <property type="evidence" value="ECO:0007669"/>
    <property type="project" value="TreeGrafter"/>
</dbReference>
<dbReference type="FunFam" id="3.30.160.60:FF:000032">
    <property type="entry name" value="Krueppel-like factor 4"/>
    <property type="match status" value="1"/>
</dbReference>
<dbReference type="GO" id="GO:0008270">
    <property type="term" value="F:zinc ion binding"/>
    <property type="evidence" value="ECO:0007669"/>
    <property type="project" value="UniProtKB-KW"/>
</dbReference>
<feature type="compositionally biased region" description="Basic and acidic residues" evidence="10">
    <location>
        <begin position="665"/>
        <end position="681"/>
    </location>
</feature>
<dbReference type="InterPro" id="IPR036236">
    <property type="entry name" value="Znf_C2H2_sf"/>
</dbReference>
<feature type="compositionally biased region" description="Pro residues" evidence="10">
    <location>
        <begin position="756"/>
        <end position="765"/>
    </location>
</feature>
<evidence type="ECO:0000256" key="6">
    <source>
        <dbReference type="ARBA" id="ARBA00023015"/>
    </source>
</evidence>
<keyword evidence="2" id="KW-0479">Metal-binding</keyword>
<dbReference type="EMBL" id="JAAAIP010000554">
    <property type="protein sequence ID" value="KAG0315215.1"/>
    <property type="molecule type" value="Genomic_DNA"/>
</dbReference>
<dbReference type="PANTHER" id="PTHR24399">
    <property type="entry name" value="ZINC FINGER AND BTB DOMAIN-CONTAINING"/>
    <property type="match status" value="1"/>
</dbReference>
<feature type="region of interest" description="Disordered" evidence="10">
    <location>
        <begin position="1"/>
        <end position="27"/>
    </location>
</feature>
<evidence type="ECO:0000313" key="12">
    <source>
        <dbReference type="EMBL" id="KAG0315215.1"/>
    </source>
</evidence>
<feature type="compositionally biased region" description="Basic and acidic residues" evidence="10">
    <location>
        <begin position="693"/>
        <end position="706"/>
    </location>
</feature>
<evidence type="ECO:0000256" key="8">
    <source>
        <dbReference type="ARBA" id="ARBA00023242"/>
    </source>
</evidence>
<accession>A0A9P6R993</accession>
<keyword evidence="3" id="KW-0677">Repeat</keyword>
<dbReference type="Pfam" id="PF00096">
    <property type="entry name" value="zf-C2H2"/>
    <property type="match status" value="1"/>
</dbReference>
<feature type="region of interest" description="Disordered" evidence="10">
    <location>
        <begin position="284"/>
        <end position="373"/>
    </location>
</feature>
<gene>
    <name evidence="12" type="ORF">BGZ99_007602</name>
</gene>
<feature type="domain" description="C2H2-type" evidence="11">
    <location>
        <begin position="452"/>
        <end position="479"/>
    </location>
</feature>
<dbReference type="SUPFAM" id="SSF57667">
    <property type="entry name" value="beta-beta-alpha zinc fingers"/>
    <property type="match status" value="2"/>
</dbReference>
<feature type="domain" description="C2H2-type" evidence="11">
    <location>
        <begin position="422"/>
        <end position="451"/>
    </location>
</feature>
<dbReference type="GO" id="GO:0001227">
    <property type="term" value="F:DNA-binding transcription repressor activity, RNA polymerase II-specific"/>
    <property type="evidence" value="ECO:0007669"/>
    <property type="project" value="TreeGrafter"/>
</dbReference>
<evidence type="ECO:0000256" key="1">
    <source>
        <dbReference type="ARBA" id="ARBA00004123"/>
    </source>
</evidence>
<feature type="region of interest" description="Disordered" evidence="10">
    <location>
        <begin position="406"/>
        <end position="425"/>
    </location>
</feature>
<evidence type="ECO:0000256" key="10">
    <source>
        <dbReference type="SAM" id="MobiDB-lite"/>
    </source>
</evidence>
<evidence type="ECO:0000259" key="11">
    <source>
        <dbReference type="PROSITE" id="PS50157"/>
    </source>
</evidence>
<feature type="compositionally biased region" description="Low complexity" evidence="10">
    <location>
        <begin position="226"/>
        <end position="235"/>
    </location>
</feature>
<evidence type="ECO:0000313" key="13">
    <source>
        <dbReference type="Proteomes" id="UP000738325"/>
    </source>
</evidence>
<comment type="subcellular location">
    <subcellularLocation>
        <location evidence="1">Nucleus</location>
    </subcellularLocation>
</comment>
<keyword evidence="8" id="KW-0539">Nucleus</keyword>
<feature type="compositionally biased region" description="Low complexity" evidence="10">
    <location>
        <begin position="621"/>
        <end position="632"/>
    </location>
</feature>
<keyword evidence="4 9" id="KW-0863">Zinc-finger</keyword>
<dbReference type="PROSITE" id="PS50157">
    <property type="entry name" value="ZINC_FINGER_C2H2_2"/>
    <property type="match status" value="3"/>
</dbReference>
<feature type="compositionally biased region" description="Polar residues" evidence="10">
    <location>
        <begin position="286"/>
        <end position="302"/>
    </location>
</feature>
<organism evidence="12 13">
    <name type="scientific">Dissophora globulifera</name>
    <dbReference type="NCBI Taxonomy" id="979702"/>
    <lineage>
        <taxon>Eukaryota</taxon>
        <taxon>Fungi</taxon>
        <taxon>Fungi incertae sedis</taxon>
        <taxon>Mucoromycota</taxon>
        <taxon>Mortierellomycotina</taxon>
        <taxon>Mortierellomycetes</taxon>
        <taxon>Mortierellales</taxon>
        <taxon>Mortierellaceae</taxon>
        <taxon>Dissophora</taxon>
    </lineage>
</organism>
<name>A0A9P6R993_9FUNG</name>
<feature type="compositionally biased region" description="Basic and acidic residues" evidence="10">
    <location>
        <begin position="534"/>
        <end position="566"/>
    </location>
</feature>
<evidence type="ECO:0000256" key="3">
    <source>
        <dbReference type="ARBA" id="ARBA00022737"/>
    </source>
</evidence>
<keyword evidence="6" id="KW-0805">Transcription regulation</keyword>
<dbReference type="InterPro" id="IPR013087">
    <property type="entry name" value="Znf_C2H2_type"/>
</dbReference>